<keyword evidence="1" id="KW-0732">Signal</keyword>
<sequence>MHSPIVFSALTLALSTSVFAAPLNQVRQDLLSLADTVQFIAKTKGSNPNPGALPDINNWLFTPVHSGAGQNLATLVDPSTAPLDLSLPGYFRNGTDAPHSDGGYITAGFLAGTTSTPPYSLVLAMSHDPNSPNPGAARGTVQFDAGVGTDGLDVPAGTLITSNYVTDAFWACPDVPVEGGSAIVVEATNRYADTPAGCWGIELYAQCAGSISDVNRDAFPAFVQSSCYADAASVVVA</sequence>
<feature type="signal peptide" evidence="1">
    <location>
        <begin position="1"/>
        <end position="20"/>
    </location>
</feature>
<dbReference type="OrthoDB" id="3518533at2759"/>
<keyword evidence="4" id="KW-1185">Reference proteome</keyword>
<name>A0A2J6TJN5_9HELO</name>
<evidence type="ECO:0000256" key="1">
    <source>
        <dbReference type="SAM" id="SignalP"/>
    </source>
</evidence>
<evidence type="ECO:0000313" key="4">
    <source>
        <dbReference type="Proteomes" id="UP000235371"/>
    </source>
</evidence>
<protein>
    <recommendedName>
        <fullName evidence="2">DUF7907 domain-containing protein</fullName>
    </recommendedName>
</protein>
<dbReference type="Proteomes" id="UP000235371">
    <property type="component" value="Unassembled WGS sequence"/>
</dbReference>
<dbReference type="InterPro" id="IPR057229">
    <property type="entry name" value="DUF7907"/>
</dbReference>
<dbReference type="AlphaFoldDB" id="A0A2J6TJN5"/>
<gene>
    <name evidence="3" type="ORF">K444DRAFT_330037</name>
</gene>
<dbReference type="Pfam" id="PF25484">
    <property type="entry name" value="DUF7907"/>
    <property type="match status" value="1"/>
</dbReference>
<evidence type="ECO:0000259" key="2">
    <source>
        <dbReference type="Pfam" id="PF25484"/>
    </source>
</evidence>
<dbReference type="GeneID" id="36580033"/>
<dbReference type="EMBL" id="KZ613782">
    <property type="protein sequence ID" value="PMD63224.1"/>
    <property type="molecule type" value="Genomic_DNA"/>
</dbReference>
<reference evidence="3 4" key="1">
    <citation type="submission" date="2016-04" db="EMBL/GenBank/DDBJ databases">
        <title>A degradative enzymes factory behind the ericoid mycorrhizal symbiosis.</title>
        <authorList>
            <consortium name="DOE Joint Genome Institute"/>
            <person name="Martino E."/>
            <person name="Morin E."/>
            <person name="Grelet G."/>
            <person name="Kuo A."/>
            <person name="Kohler A."/>
            <person name="Daghino S."/>
            <person name="Barry K."/>
            <person name="Choi C."/>
            <person name="Cichocki N."/>
            <person name="Clum A."/>
            <person name="Copeland A."/>
            <person name="Hainaut M."/>
            <person name="Haridas S."/>
            <person name="Labutti K."/>
            <person name="Lindquist E."/>
            <person name="Lipzen A."/>
            <person name="Khouja H.-R."/>
            <person name="Murat C."/>
            <person name="Ohm R."/>
            <person name="Olson A."/>
            <person name="Spatafora J."/>
            <person name="Veneault-Fourrey C."/>
            <person name="Henrissat B."/>
            <person name="Grigoriev I."/>
            <person name="Martin F."/>
            <person name="Perotto S."/>
        </authorList>
    </citation>
    <scope>NUCLEOTIDE SEQUENCE [LARGE SCALE GENOMIC DNA]</scope>
    <source>
        <strain evidence="3 4">E</strain>
    </source>
</reference>
<feature type="chain" id="PRO_5014342263" description="DUF7907 domain-containing protein" evidence="1">
    <location>
        <begin position="21"/>
        <end position="237"/>
    </location>
</feature>
<dbReference type="InParanoid" id="A0A2J6TJN5"/>
<dbReference type="RefSeq" id="XP_024740128.1">
    <property type="nucleotide sequence ID" value="XM_024871951.1"/>
</dbReference>
<feature type="domain" description="DUF7907" evidence="2">
    <location>
        <begin position="38"/>
        <end position="207"/>
    </location>
</feature>
<evidence type="ECO:0000313" key="3">
    <source>
        <dbReference type="EMBL" id="PMD63224.1"/>
    </source>
</evidence>
<accession>A0A2J6TJN5</accession>
<organism evidence="3 4">
    <name type="scientific">Hyaloscypha bicolor E</name>
    <dbReference type="NCBI Taxonomy" id="1095630"/>
    <lineage>
        <taxon>Eukaryota</taxon>
        <taxon>Fungi</taxon>
        <taxon>Dikarya</taxon>
        <taxon>Ascomycota</taxon>
        <taxon>Pezizomycotina</taxon>
        <taxon>Leotiomycetes</taxon>
        <taxon>Helotiales</taxon>
        <taxon>Hyaloscyphaceae</taxon>
        <taxon>Hyaloscypha</taxon>
        <taxon>Hyaloscypha bicolor</taxon>
    </lineage>
</organism>
<proteinExistence type="predicted"/>